<evidence type="ECO:0000256" key="5">
    <source>
        <dbReference type="ARBA" id="ARBA00022617"/>
    </source>
</evidence>
<feature type="transmembrane region" description="Helical" evidence="13">
    <location>
        <begin position="832"/>
        <end position="851"/>
    </location>
</feature>
<dbReference type="EMBL" id="JAPWTJ010001132">
    <property type="protein sequence ID" value="KAJ8973686.1"/>
    <property type="molecule type" value="Genomic_DNA"/>
</dbReference>
<evidence type="ECO:0000256" key="1">
    <source>
        <dbReference type="ARBA" id="ARBA00001971"/>
    </source>
</evidence>
<keyword evidence="13" id="KW-1133">Transmembrane helix</keyword>
<keyword evidence="10" id="KW-0408">Iron</keyword>
<dbReference type="Gene3D" id="1.10.630.10">
    <property type="entry name" value="Cytochrome P450"/>
    <property type="match status" value="5"/>
</dbReference>
<feature type="transmembrane region" description="Helical" evidence="13">
    <location>
        <begin position="681"/>
        <end position="704"/>
    </location>
</feature>
<evidence type="ECO:0000256" key="3">
    <source>
        <dbReference type="ARBA" id="ARBA00004406"/>
    </source>
</evidence>
<proteinExistence type="inferred from homology"/>
<keyword evidence="7" id="KW-0256">Endoplasmic reticulum</keyword>
<dbReference type="InterPro" id="IPR017972">
    <property type="entry name" value="Cyt_P450_CS"/>
</dbReference>
<comment type="similarity">
    <text evidence="4">Belongs to the cytochrome P450 family.</text>
</comment>
<dbReference type="InterPro" id="IPR002401">
    <property type="entry name" value="Cyt_P450_E_grp-I"/>
</dbReference>
<dbReference type="Pfam" id="PF00067">
    <property type="entry name" value="p450"/>
    <property type="match status" value="4"/>
</dbReference>
<evidence type="ECO:0000256" key="12">
    <source>
        <dbReference type="ARBA" id="ARBA00023136"/>
    </source>
</evidence>
<feature type="transmembrane region" description="Helical" evidence="13">
    <location>
        <begin position="1136"/>
        <end position="1155"/>
    </location>
</feature>
<keyword evidence="11" id="KW-0503">Monooxygenase</keyword>
<dbReference type="InterPro" id="IPR050476">
    <property type="entry name" value="Insect_CytP450_Detox"/>
</dbReference>
<evidence type="ECO:0000256" key="7">
    <source>
        <dbReference type="ARBA" id="ARBA00022824"/>
    </source>
</evidence>
<dbReference type="InterPro" id="IPR001128">
    <property type="entry name" value="Cyt_P450"/>
</dbReference>
<evidence type="ECO:0000256" key="2">
    <source>
        <dbReference type="ARBA" id="ARBA00004174"/>
    </source>
</evidence>
<evidence type="ECO:0000256" key="6">
    <source>
        <dbReference type="ARBA" id="ARBA00022723"/>
    </source>
</evidence>
<dbReference type="Proteomes" id="UP001162164">
    <property type="component" value="Unassembled WGS sequence"/>
</dbReference>
<name>A0ABQ9J6C2_9CUCU</name>
<gene>
    <name evidence="14" type="ORF">NQ317_013391</name>
</gene>
<dbReference type="SUPFAM" id="SSF48264">
    <property type="entry name" value="Cytochrome P450"/>
    <property type="match status" value="4"/>
</dbReference>
<dbReference type="CDD" id="cd11056">
    <property type="entry name" value="CYP6-like"/>
    <property type="match status" value="2"/>
</dbReference>
<evidence type="ECO:0000256" key="13">
    <source>
        <dbReference type="SAM" id="Phobius"/>
    </source>
</evidence>
<keyword evidence="15" id="KW-1185">Reference proteome</keyword>
<comment type="cofactor">
    <cofactor evidence="1">
        <name>heme</name>
        <dbReference type="ChEBI" id="CHEBI:30413"/>
    </cofactor>
</comment>
<keyword evidence="5" id="KW-0349">Heme</keyword>
<reference evidence="14" key="1">
    <citation type="journal article" date="2023" name="Insect Mol. Biol.">
        <title>Genome sequencing provides insights into the evolution of gene families encoding plant cell wall-degrading enzymes in longhorned beetles.</title>
        <authorList>
            <person name="Shin N.R."/>
            <person name="Okamura Y."/>
            <person name="Kirsch R."/>
            <person name="Pauchet Y."/>
        </authorList>
    </citation>
    <scope>NUCLEOTIDE SEQUENCE</scope>
    <source>
        <strain evidence="14">MMC_N1</strain>
    </source>
</reference>
<dbReference type="PANTHER" id="PTHR24292:SF54">
    <property type="entry name" value="CYP9F3-RELATED"/>
    <property type="match status" value="1"/>
</dbReference>
<sequence>MLTLILISALVAFIFYYFIIKPFHYWTERGVPQGKPVWIFGDNWGTILRTQSFPEMAKMVYDRFPGTRFSGMYQFFVPTLVIRDPDLLKQITVKDFDHFTDHRPFNVFTRFTNDVIATAAFGISVNSLDKPNNEFYLMGKEATDFSKLSKNLKFFGYFIFPKLFDILKIGFFEKEVGDFFVKLVDGTIKTREEQGIVRPDMLHLLMEAKKGNNKYEENGVHDTGFATVQESEYTKRIVPLEITNQMITSQAMIFFLAGFDTVSSLMCFMGYELAVNPDVQDRLREEVKETWDECDGTLTYEALTKMKYMDMVVSETLRKWPGAASVDRVCTKPYTIEPKLPHEKPVHIKKGDVLVNFCHRPIMLTLILISALVAFIFYYVIIKPFHYWTERGVPQGKPVWIFGDNWGTVIRTQSVSEMVKMVYDRFPDTRFSGMYQFFVPMLVIRDPDLLKQITVKDFDHFTDRRQFVPPDVDPLWSNNLFALTGKKWRDMRSILSPSFTSSKIKSMFPLINECAINFIQHFSKKDEDIITFEMKNVFTRFTNDVIATAAFGISVNSLDKPNNEFYLMGKEATDFNKLSKILKFFGYFIFPKLFGIFKIGFFEKEVRDFFVNLIDGTIKTREEQGIVRPDMLHLLMEAKKGNNKYEENGVHDTGFATVQESEYSKRVVPLEITNQIIASQALIFFFAGFDTVSSLMCFMGYELAVNPDIQDRLREEVKETLEECDGKLTYEALTKMKYMDMVVSETLRKWPAAVSVDRVCTKPYTIEPKLPHEKPVHIKKGDVLWIPIYGIHHDPQYYPNPERFDPERFNDENKKNIKPYTYLPFGLGPRPIMLTLILVSALVASIFYYAIIKPYHYWTERGVPQGKPVWIFGDNWGTVFRTQSFSEMTEMVYNRFPDTRQKRETTNTKRVVYTILDLRLFKNLNVTKRIVPIEITDEMITSQALIFFFAGFDTVSSLMSFTAYELAVHPDIQDRLRKEVKETLDECDGKLTFEALTKMKYMDMVVSETLRKWPSVVGVDRVCTKPYTIEPKLPHEKPVHIKKGGVLWIPIFGIHRDPQYYPNPERFDPERFNDENKKNIKPYLMGFTYLQGGHTLYTFVTTRIDYDSIEQAVSKITFNRFDTEWIETNPFKKSPIMLTLILISALVAFIFYYAIIKPFRYWTERGVPQGKPVWIFGDNWGTVIRTQSFSEMVQMVYDRFPGTRFSGMYQFFVPTFVIRDPDLLKQLTVKDFDHFTDHRPFHFSKKDEDIITFEMKNVFTRFTNDVIATAAFGISVNSLDKPNNEFYLMGKEATDFSKLSKNLKFFGYFIFPKLFNILKIGFFEKEVRDFFVSLVDGTIKTREEQGIVRPDMIHLLMEAKKGNNKYEENGVHDTGFATVQESEYNKRMVPLEITNQMIASQALIFFFAGFDTVSSLMCFMGYELAVNPDVQDRLREEVKETLEECDGKLSYEALTKMKYMDMVVSETLRKWPSAVAVDRVCTKPYTIEPKLPHEKPVHFKKGDVLWIPIFGIHHDPQYYPNPEHFDPERFNDENKKNIKPYTYLPFGLGPRNCIGSRFALLETKTIIFNILLNFHIVPVEKSTIPLKITKKRVVSGLVWNGIKHNVFFFNMGVALDRGTLYIAL</sequence>
<keyword evidence="12 13" id="KW-0472">Membrane</keyword>
<evidence type="ECO:0000256" key="10">
    <source>
        <dbReference type="ARBA" id="ARBA00023004"/>
    </source>
</evidence>
<organism evidence="14 15">
    <name type="scientific">Molorchus minor</name>
    <dbReference type="NCBI Taxonomy" id="1323400"/>
    <lineage>
        <taxon>Eukaryota</taxon>
        <taxon>Metazoa</taxon>
        <taxon>Ecdysozoa</taxon>
        <taxon>Arthropoda</taxon>
        <taxon>Hexapoda</taxon>
        <taxon>Insecta</taxon>
        <taxon>Pterygota</taxon>
        <taxon>Neoptera</taxon>
        <taxon>Endopterygota</taxon>
        <taxon>Coleoptera</taxon>
        <taxon>Polyphaga</taxon>
        <taxon>Cucujiformia</taxon>
        <taxon>Chrysomeloidea</taxon>
        <taxon>Cerambycidae</taxon>
        <taxon>Lamiinae</taxon>
        <taxon>Monochamini</taxon>
        <taxon>Molorchus</taxon>
    </lineage>
</organism>
<evidence type="ECO:0000256" key="4">
    <source>
        <dbReference type="ARBA" id="ARBA00010617"/>
    </source>
</evidence>
<keyword evidence="9" id="KW-0560">Oxidoreductase</keyword>
<dbReference type="InterPro" id="IPR036396">
    <property type="entry name" value="Cyt_P450_sf"/>
</dbReference>
<evidence type="ECO:0008006" key="16">
    <source>
        <dbReference type="Google" id="ProtNLM"/>
    </source>
</evidence>
<feature type="transmembrane region" description="Helical" evidence="13">
    <location>
        <begin position="251"/>
        <end position="271"/>
    </location>
</feature>
<dbReference type="PANTHER" id="PTHR24292">
    <property type="entry name" value="CYTOCHROME P450"/>
    <property type="match status" value="1"/>
</dbReference>
<keyword evidence="13" id="KW-0812">Transmembrane</keyword>
<keyword evidence="6" id="KW-0479">Metal-binding</keyword>
<dbReference type="PRINTS" id="PR00463">
    <property type="entry name" value="EP450I"/>
</dbReference>
<feature type="transmembrane region" description="Helical" evidence="13">
    <location>
        <begin position="362"/>
        <end position="381"/>
    </location>
</feature>
<comment type="subcellular location">
    <subcellularLocation>
        <location evidence="3">Endoplasmic reticulum membrane</location>
        <topology evidence="3">Peripheral membrane protein</topology>
    </subcellularLocation>
    <subcellularLocation>
        <location evidence="2">Microsome membrane</location>
        <topology evidence="2">Peripheral membrane protein</topology>
    </subcellularLocation>
</comment>
<dbReference type="PRINTS" id="PR00385">
    <property type="entry name" value="P450"/>
</dbReference>
<evidence type="ECO:0000256" key="8">
    <source>
        <dbReference type="ARBA" id="ARBA00022848"/>
    </source>
</evidence>
<comment type="caution">
    <text evidence="14">The sequence shown here is derived from an EMBL/GenBank/DDBJ whole genome shotgun (WGS) entry which is preliminary data.</text>
</comment>
<keyword evidence="8" id="KW-0492">Microsome</keyword>
<evidence type="ECO:0000256" key="9">
    <source>
        <dbReference type="ARBA" id="ARBA00023002"/>
    </source>
</evidence>
<protein>
    <recommendedName>
        <fullName evidence="16">Cytochrome P450</fullName>
    </recommendedName>
</protein>
<evidence type="ECO:0000313" key="15">
    <source>
        <dbReference type="Proteomes" id="UP001162164"/>
    </source>
</evidence>
<accession>A0ABQ9J6C2</accession>
<evidence type="ECO:0000313" key="14">
    <source>
        <dbReference type="EMBL" id="KAJ8973686.1"/>
    </source>
</evidence>
<feature type="transmembrane region" description="Helical" evidence="13">
    <location>
        <begin position="6"/>
        <end position="26"/>
    </location>
</feature>
<dbReference type="PROSITE" id="PS00086">
    <property type="entry name" value="CYTOCHROME_P450"/>
    <property type="match status" value="1"/>
</dbReference>
<evidence type="ECO:0000256" key="11">
    <source>
        <dbReference type="ARBA" id="ARBA00023033"/>
    </source>
</evidence>